<evidence type="ECO:0000256" key="3">
    <source>
        <dbReference type="ARBA" id="ARBA00023015"/>
    </source>
</evidence>
<evidence type="ECO:0000259" key="7">
    <source>
        <dbReference type="Pfam" id="PF04082"/>
    </source>
</evidence>
<name>A0A9X0AEZ8_9HELO</name>
<keyword evidence="5" id="KW-0539">Nucleus</keyword>
<feature type="region of interest" description="Disordered" evidence="6">
    <location>
        <begin position="1"/>
        <end position="58"/>
    </location>
</feature>
<keyword evidence="2" id="KW-0479">Metal-binding</keyword>
<keyword evidence="9" id="KW-1185">Reference proteome</keyword>
<evidence type="ECO:0000256" key="1">
    <source>
        <dbReference type="ARBA" id="ARBA00004123"/>
    </source>
</evidence>
<dbReference type="OrthoDB" id="5600212at2759"/>
<dbReference type="InterPro" id="IPR007219">
    <property type="entry name" value="XnlR_reg_dom"/>
</dbReference>
<proteinExistence type="predicted"/>
<dbReference type="CDD" id="cd12148">
    <property type="entry name" value="fungal_TF_MHR"/>
    <property type="match status" value="1"/>
</dbReference>
<feature type="compositionally biased region" description="Polar residues" evidence="6">
    <location>
        <begin position="1"/>
        <end position="19"/>
    </location>
</feature>
<dbReference type="GO" id="GO:0006351">
    <property type="term" value="P:DNA-templated transcription"/>
    <property type="evidence" value="ECO:0007669"/>
    <property type="project" value="InterPro"/>
</dbReference>
<keyword evidence="3" id="KW-0805">Transcription regulation</keyword>
<comment type="caution">
    <text evidence="8">The sequence shown here is derived from an EMBL/GenBank/DDBJ whole genome shotgun (WGS) entry which is preliminary data.</text>
</comment>
<dbReference type="GO" id="GO:0008270">
    <property type="term" value="F:zinc ion binding"/>
    <property type="evidence" value="ECO:0007669"/>
    <property type="project" value="InterPro"/>
</dbReference>
<evidence type="ECO:0000256" key="5">
    <source>
        <dbReference type="ARBA" id="ARBA00023242"/>
    </source>
</evidence>
<dbReference type="GO" id="GO:0003677">
    <property type="term" value="F:DNA binding"/>
    <property type="evidence" value="ECO:0007669"/>
    <property type="project" value="InterPro"/>
</dbReference>
<dbReference type="EMBL" id="JAPEIS010000012">
    <property type="protein sequence ID" value="KAJ8061164.1"/>
    <property type="molecule type" value="Genomic_DNA"/>
</dbReference>
<evidence type="ECO:0000313" key="9">
    <source>
        <dbReference type="Proteomes" id="UP001152300"/>
    </source>
</evidence>
<dbReference type="Proteomes" id="UP001152300">
    <property type="component" value="Unassembled WGS sequence"/>
</dbReference>
<sequence length="238" mass="27071">MLKSQEPNTRNPSQSTSNVSRERLQTVPEFNVSGPSITAGDERWRYDSESEPPLSGMGFSNTVDVGMGLDDFPSPWEMIGLGIEEPLPPQNAVDELNQIYFDNIHRSIPMIHKYRYLAAMDLPPSQRPPVSLRYAMWTLAASISEKYMDLKDHFYQRARKYLEIDALKGFGESIISVSHAQAHILIGSYEFKMMYFPRAWMSIGAAVRLCQMLVFPTCERLSANQPKGWVYIDLISPV</sequence>
<dbReference type="Pfam" id="PF04082">
    <property type="entry name" value="Fungal_trans"/>
    <property type="match status" value="1"/>
</dbReference>
<evidence type="ECO:0000313" key="8">
    <source>
        <dbReference type="EMBL" id="KAJ8061164.1"/>
    </source>
</evidence>
<evidence type="ECO:0000256" key="2">
    <source>
        <dbReference type="ARBA" id="ARBA00022723"/>
    </source>
</evidence>
<protein>
    <recommendedName>
        <fullName evidence="7">Xylanolytic transcriptional activator regulatory domain-containing protein</fullName>
    </recommendedName>
</protein>
<dbReference type="PANTHER" id="PTHR47338">
    <property type="entry name" value="ZN(II)2CYS6 TRANSCRIPTION FACTOR (EUROFUNG)-RELATED"/>
    <property type="match status" value="1"/>
</dbReference>
<comment type="subcellular location">
    <subcellularLocation>
        <location evidence="1">Nucleus</location>
    </subcellularLocation>
</comment>
<dbReference type="GO" id="GO:0005634">
    <property type="term" value="C:nucleus"/>
    <property type="evidence" value="ECO:0007669"/>
    <property type="project" value="UniProtKB-SubCell"/>
</dbReference>
<dbReference type="PANTHER" id="PTHR47338:SF10">
    <property type="entry name" value="TRANSCRIPTION FACTOR DOMAIN-CONTAINING PROTEIN-RELATED"/>
    <property type="match status" value="1"/>
</dbReference>
<feature type="domain" description="Xylanolytic transcriptional activator regulatory" evidence="7">
    <location>
        <begin position="98"/>
        <end position="215"/>
    </location>
</feature>
<dbReference type="GO" id="GO:0000981">
    <property type="term" value="F:DNA-binding transcription factor activity, RNA polymerase II-specific"/>
    <property type="evidence" value="ECO:0007669"/>
    <property type="project" value="InterPro"/>
</dbReference>
<reference evidence="8" key="1">
    <citation type="submission" date="2022-11" db="EMBL/GenBank/DDBJ databases">
        <title>Genome Resource of Sclerotinia nivalis Strain SnTB1, a Plant Pathogen Isolated from American Ginseng.</title>
        <authorList>
            <person name="Fan S."/>
        </authorList>
    </citation>
    <scope>NUCLEOTIDE SEQUENCE</scope>
    <source>
        <strain evidence="8">SnTB1</strain>
    </source>
</reference>
<dbReference type="AlphaFoldDB" id="A0A9X0AEZ8"/>
<keyword evidence="4" id="KW-0804">Transcription</keyword>
<gene>
    <name evidence="8" type="ORF">OCU04_010237</name>
</gene>
<evidence type="ECO:0000256" key="6">
    <source>
        <dbReference type="SAM" id="MobiDB-lite"/>
    </source>
</evidence>
<dbReference type="InterPro" id="IPR050815">
    <property type="entry name" value="TF_fung"/>
</dbReference>
<organism evidence="8 9">
    <name type="scientific">Sclerotinia nivalis</name>
    <dbReference type="NCBI Taxonomy" id="352851"/>
    <lineage>
        <taxon>Eukaryota</taxon>
        <taxon>Fungi</taxon>
        <taxon>Dikarya</taxon>
        <taxon>Ascomycota</taxon>
        <taxon>Pezizomycotina</taxon>
        <taxon>Leotiomycetes</taxon>
        <taxon>Helotiales</taxon>
        <taxon>Sclerotiniaceae</taxon>
        <taxon>Sclerotinia</taxon>
    </lineage>
</organism>
<evidence type="ECO:0000256" key="4">
    <source>
        <dbReference type="ARBA" id="ARBA00023163"/>
    </source>
</evidence>
<accession>A0A9X0AEZ8</accession>